<dbReference type="GO" id="GO:0005886">
    <property type="term" value="C:plasma membrane"/>
    <property type="evidence" value="ECO:0007669"/>
    <property type="project" value="UniProtKB-SubCell"/>
</dbReference>
<keyword evidence="8" id="KW-0807">Transducer</keyword>
<dbReference type="GO" id="GO:0008528">
    <property type="term" value="F:G protein-coupled peptide receptor activity"/>
    <property type="evidence" value="ECO:0007669"/>
    <property type="project" value="TreeGrafter"/>
</dbReference>
<dbReference type="PANTHER" id="PTHR24230">
    <property type="entry name" value="G-PROTEIN COUPLED RECEPTOR"/>
    <property type="match status" value="1"/>
</dbReference>
<evidence type="ECO:0000256" key="5">
    <source>
        <dbReference type="ARBA" id="ARBA00023040"/>
    </source>
</evidence>
<evidence type="ECO:0000313" key="11">
    <source>
        <dbReference type="Proteomes" id="UP000245119"/>
    </source>
</evidence>
<keyword evidence="7" id="KW-0675">Receptor</keyword>
<evidence type="ECO:0000256" key="6">
    <source>
        <dbReference type="ARBA" id="ARBA00023136"/>
    </source>
</evidence>
<gene>
    <name evidence="10" type="ORF">C0Q70_19435</name>
</gene>
<dbReference type="PANTHER" id="PTHR24230:SF163">
    <property type="entry name" value="CORAZONIN RECEPTOR, ISOFORM B"/>
    <property type="match status" value="1"/>
</dbReference>
<comment type="caution">
    <text evidence="10">The sequence shown here is derived from an EMBL/GenBank/DDBJ whole genome shotgun (WGS) entry which is preliminary data.</text>
</comment>
<dbReference type="CDD" id="cd00637">
    <property type="entry name" value="7tm_classA_rhodopsin-like"/>
    <property type="match status" value="1"/>
</dbReference>
<evidence type="ECO:0000256" key="7">
    <source>
        <dbReference type="ARBA" id="ARBA00023170"/>
    </source>
</evidence>
<proteinExistence type="predicted"/>
<dbReference type="PRINTS" id="PR00237">
    <property type="entry name" value="GPCRRHODOPSN"/>
</dbReference>
<dbReference type="OrthoDB" id="5969463at2759"/>
<evidence type="ECO:0008006" key="12">
    <source>
        <dbReference type="Google" id="ProtNLM"/>
    </source>
</evidence>
<protein>
    <recommendedName>
        <fullName evidence="12">G-protein coupled receptors family 1 profile domain-containing protein</fullName>
    </recommendedName>
</protein>
<evidence type="ECO:0000313" key="10">
    <source>
        <dbReference type="EMBL" id="PVD21264.1"/>
    </source>
</evidence>
<keyword evidence="11" id="KW-1185">Reference proteome</keyword>
<feature type="transmembrane region" description="Helical" evidence="9">
    <location>
        <begin position="64"/>
        <end position="83"/>
    </location>
</feature>
<reference evidence="10 11" key="1">
    <citation type="submission" date="2018-04" db="EMBL/GenBank/DDBJ databases">
        <title>The genome of golden apple snail Pomacea canaliculata provides insight into stress tolerance and invasive adaptation.</title>
        <authorList>
            <person name="Liu C."/>
            <person name="Liu B."/>
            <person name="Ren Y."/>
            <person name="Zhang Y."/>
            <person name="Wang H."/>
            <person name="Li S."/>
            <person name="Jiang F."/>
            <person name="Yin L."/>
            <person name="Zhang G."/>
            <person name="Qian W."/>
            <person name="Fan W."/>
        </authorList>
    </citation>
    <scope>NUCLEOTIDE SEQUENCE [LARGE SCALE GENOMIC DNA]</scope>
    <source>
        <strain evidence="10">SZHN2017</strain>
        <tissue evidence="10">Muscle</tissue>
    </source>
</reference>
<dbReference type="InterPro" id="IPR000276">
    <property type="entry name" value="GPCR_Rhodpsn"/>
</dbReference>
<comment type="subcellular location">
    <subcellularLocation>
        <location evidence="1">Cell membrane</location>
        <topology evidence="1">Multi-pass membrane protein</topology>
    </subcellularLocation>
</comment>
<accession>A0A2T7NJB5</accession>
<dbReference type="GO" id="GO:0007218">
    <property type="term" value="P:neuropeptide signaling pathway"/>
    <property type="evidence" value="ECO:0007669"/>
    <property type="project" value="TreeGrafter"/>
</dbReference>
<evidence type="ECO:0000256" key="3">
    <source>
        <dbReference type="ARBA" id="ARBA00022692"/>
    </source>
</evidence>
<sequence length="294" mass="33046">MEESRPEENYPLFKWRGAELIVIPIMMIVGVVGNALVLYITHCRWRGSIFSFFIKVKLALAKKLTTACVILGIILSIPGIWIFGRHMVTYGGDESPATIYYCFILHNYLIFSCVCVCVFVRMRHPGQRNSADRLGSCLGTDLCVCDNKSGGVVRVHSQRPPSTQRSHVHHPPAISCEQQLQTHLSEAHPSLHRRHGGVLHHLLAYFVTVILSIVNKSLEEGFNATGKAFFDIAKLFPLLSNAANPIIYSFTSERFRVECKKVFKLRPCRKILKLSRKDSSTNTNSADISQSEDS</sequence>
<feature type="transmembrane region" description="Helical" evidence="9">
    <location>
        <begin position="20"/>
        <end position="43"/>
    </location>
</feature>
<dbReference type="AlphaFoldDB" id="A0A2T7NJB5"/>
<evidence type="ECO:0000256" key="1">
    <source>
        <dbReference type="ARBA" id="ARBA00004651"/>
    </source>
</evidence>
<keyword evidence="5" id="KW-0297">G-protein coupled receptor</keyword>
<keyword evidence="2" id="KW-1003">Cell membrane</keyword>
<keyword evidence="3 9" id="KW-0812">Transmembrane</keyword>
<evidence type="ECO:0000256" key="9">
    <source>
        <dbReference type="SAM" id="Phobius"/>
    </source>
</evidence>
<feature type="transmembrane region" description="Helical" evidence="9">
    <location>
        <begin position="98"/>
        <end position="120"/>
    </location>
</feature>
<evidence type="ECO:0000256" key="2">
    <source>
        <dbReference type="ARBA" id="ARBA00022475"/>
    </source>
</evidence>
<evidence type="ECO:0000256" key="8">
    <source>
        <dbReference type="ARBA" id="ARBA00023224"/>
    </source>
</evidence>
<keyword evidence="4 9" id="KW-1133">Transmembrane helix</keyword>
<name>A0A2T7NJB5_POMCA</name>
<organism evidence="10 11">
    <name type="scientific">Pomacea canaliculata</name>
    <name type="common">Golden apple snail</name>
    <dbReference type="NCBI Taxonomy" id="400727"/>
    <lineage>
        <taxon>Eukaryota</taxon>
        <taxon>Metazoa</taxon>
        <taxon>Spiralia</taxon>
        <taxon>Lophotrochozoa</taxon>
        <taxon>Mollusca</taxon>
        <taxon>Gastropoda</taxon>
        <taxon>Caenogastropoda</taxon>
        <taxon>Architaenioglossa</taxon>
        <taxon>Ampullarioidea</taxon>
        <taxon>Ampullariidae</taxon>
        <taxon>Pomacea</taxon>
    </lineage>
</organism>
<dbReference type="Proteomes" id="UP000245119">
    <property type="component" value="Linkage Group LG12"/>
</dbReference>
<dbReference type="EMBL" id="PZQS01000012">
    <property type="protein sequence ID" value="PVD21264.1"/>
    <property type="molecule type" value="Genomic_DNA"/>
</dbReference>
<keyword evidence="6 9" id="KW-0472">Membrane</keyword>
<dbReference type="Gene3D" id="1.20.1070.10">
    <property type="entry name" value="Rhodopsin 7-helix transmembrane proteins"/>
    <property type="match status" value="1"/>
</dbReference>
<evidence type="ECO:0000256" key="4">
    <source>
        <dbReference type="ARBA" id="ARBA00022989"/>
    </source>
</evidence>
<dbReference type="SUPFAM" id="SSF81321">
    <property type="entry name" value="Family A G protein-coupled receptor-like"/>
    <property type="match status" value="1"/>
</dbReference>